<evidence type="ECO:0008006" key="9">
    <source>
        <dbReference type="Google" id="ProtNLM"/>
    </source>
</evidence>
<comment type="caution">
    <text evidence="7">The sequence shown here is derived from an EMBL/GenBank/DDBJ whole genome shotgun (WGS) entry which is preliminary data.</text>
</comment>
<dbReference type="CDD" id="cd16914">
    <property type="entry name" value="EcfT"/>
    <property type="match status" value="1"/>
</dbReference>
<comment type="subcellular location">
    <subcellularLocation>
        <location evidence="1">Membrane</location>
        <topology evidence="1">Multi-pass membrane protein</topology>
    </subcellularLocation>
</comment>
<feature type="transmembrane region" description="Helical" evidence="6">
    <location>
        <begin position="66"/>
        <end position="99"/>
    </location>
</feature>
<protein>
    <recommendedName>
        <fullName evidence="9">Cobalt transport protein</fullName>
    </recommendedName>
</protein>
<sequence length="294" mass="31175">MDSTVFNDDAAGPRARGPLASPTGVPAQPGSGASAMPGSGVPAVLDAGAILSLDERRRWRPDPRTVLLLVLVGNALVMTRGSFLLAVIVVLVAALALVSNGRVKLALGVILVESFWMFLIFLPSLTGASALGAFFVAFGFWMFKLCAAAALAGYALTVLVPGELVAALRALHIPVAVTAPVTVLLRFLPIVVSEYRAVREAMALRGLAMGWSAVFHPLRYLEFILVPLLSSCARIADDMTAAGTLRGLGSRTRPTSLHRLRFSWVDALWLAVIAALIVARYYLVNISFTPGGVR</sequence>
<evidence type="ECO:0000256" key="1">
    <source>
        <dbReference type="ARBA" id="ARBA00004141"/>
    </source>
</evidence>
<organism evidence="7 8">
    <name type="scientific">Actinotignum schaalii FB123-CNA-2</name>
    <dbReference type="NCBI Taxonomy" id="883067"/>
    <lineage>
        <taxon>Bacteria</taxon>
        <taxon>Bacillati</taxon>
        <taxon>Actinomycetota</taxon>
        <taxon>Actinomycetes</taxon>
        <taxon>Actinomycetales</taxon>
        <taxon>Actinomycetaceae</taxon>
        <taxon>Actinotignum</taxon>
    </lineage>
</organism>
<evidence type="ECO:0000256" key="2">
    <source>
        <dbReference type="ARBA" id="ARBA00022692"/>
    </source>
</evidence>
<dbReference type="STRING" id="59505.FB03_07545"/>
<evidence type="ECO:0000313" key="8">
    <source>
        <dbReference type="Proteomes" id="UP000014393"/>
    </source>
</evidence>
<dbReference type="InterPro" id="IPR003339">
    <property type="entry name" value="ABC/ECF_trnsptr_transmembrane"/>
</dbReference>
<dbReference type="HOGENOM" id="CLU_076847_0_1_11"/>
<dbReference type="eggNOG" id="COG0619">
    <property type="taxonomic scope" value="Bacteria"/>
</dbReference>
<keyword evidence="3 6" id="KW-1133">Transmembrane helix</keyword>
<evidence type="ECO:0000256" key="3">
    <source>
        <dbReference type="ARBA" id="ARBA00022989"/>
    </source>
</evidence>
<dbReference type="AlphaFoldDB" id="S2VMN2"/>
<feature type="compositionally biased region" description="Low complexity" evidence="5">
    <location>
        <begin position="26"/>
        <end position="37"/>
    </location>
</feature>
<dbReference type="Pfam" id="PF02361">
    <property type="entry name" value="CbiQ"/>
    <property type="match status" value="1"/>
</dbReference>
<dbReference type="Proteomes" id="UP000014393">
    <property type="component" value="Unassembled WGS sequence"/>
</dbReference>
<keyword evidence="4 6" id="KW-0472">Membrane</keyword>
<name>S2VMN2_9ACTO</name>
<dbReference type="PATRIC" id="fig|883067.3.peg.246"/>
<evidence type="ECO:0000313" key="7">
    <source>
        <dbReference type="EMBL" id="EPD28718.1"/>
    </source>
</evidence>
<dbReference type="EMBL" id="AGWM01000002">
    <property type="protein sequence ID" value="EPD28718.1"/>
    <property type="molecule type" value="Genomic_DNA"/>
</dbReference>
<feature type="transmembrane region" description="Helical" evidence="6">
    <location>
        <begin position="171"/>
        <end position="192"/>
    </location>
</feature>
<dbReference type="PANTHER" id="PTHR33514">
    <property type="entry name" value="PROTEIN ABCI12, CHLOROPLASTIC"/>
    <property type="match status" value="1"/>
</dbReference>
<feature type="transmembrane region" description="Helical" evidence="6">
    <location>
        <begin position="262"/>
        <end position="283"/>
    </location>
</feature>
<accession>S2VMN2</accession>
<proteinExistence type="predicted"/>
<evidence type="ECO:0000256" key="4">
    <source>
        <dbReference type="ARBA" id="ARBA00023136"/>
    </source>
</evidence>
<gene>
    <name evidence="7" type="ORF">HMPREF9237_00246</name>
</gene>
<dbReference type="PANTHER" id="PTHR33514:SF13">
    <property type="entry name" value="PROTEIN ABCI12, CHLOROPLASTIC"/>
    <property type="match status" value="1"/>
</dbReference>
<keyword evidence="8" id="KW-1185">Reference proteome</keyword>
<dbReference type="GO" id="GO:0005886">
    <property type="term" value="C:plasma membrane"/>
    <property type="evidence" value="ECO:0007669"/>
    <property type="project" value="TreeGrafter"/>
</dbReference>
<feature type="transmembrane region" description="Helical" evidence="6">
    <location>
        <begin position="134"/>
        <end position="159"/>
    </location>
</feature>
<keyword evidence="2 6" id="KW-0812">Transmembrane</keyword>
<reference evidence="7 8" key="1">
    <citation type="submission" date="2013-05" db="EMBL/GenBank/DDBJ databases">
        <title>The Genome Sequence of Actinobaculum schaalii FB123-CNA2.</title>
        <authorList>
            <consortium name="The Broad Institute Genomics Platform"/>
            <person name="Earl A."/>
            <person name="Ward D."/>
            <person name="Feldgarden M."/>
            <person name="Gevers D."/>
            <person name="Saerens B."/>
            <person name="Vaneechoutte M."/>
            <person name="Walker B."/>
            <person name="Young S."/>
            <person name="Zeng Q."/>
            <person name="Gargeya S."/>
            <person name="Fitzgerald M."/>
            <person name="Haas B."/>
            <person name="Abouelleil A."/>
            <person name="Allen A.W."/>
            <person name="Alvarado L."/>
            <person name="Arachchi H.M."/>
            <person name="Berlin A.M."/>
            <person name="Chapman S.B."/>
            <person name="Gainer-Dewar J."/>
            <person name="Goldberg J."/>
            <person name="Griggs A."/>
            <person name="Gujja S."/>
            <person name="Hansen M."/>
            <person name="Howarth C."/>
            <person name="Imamovic A."/>
            <person name="Ireland A."/>
            <person name="Larimer J."/>
            <person name="McCowan C."/>
            <person name="Murphy C."/>
            <person name="Pearson M."/>
            <person name="Poon T.W."/>
            <person name="Priest M."/>
            <person name="Roberts A."/>
            <person name="Saif S."/>
            <person name="Shea T."/>
            <person name="Sisk P."/>
            <person name="Sykes S."/>
            <person name="Wortman J."/>
            <person name="Nusbaum C."/>
            <person name="Birren B."/>
        </authorList>
    </citation>
    <scope>NUCLEOTIDE SEQUENCE [LARGE SCALE GENOMIC DNA]</scope>
    <source>
        <strain evidence="7 8">FB123-CNA-2</strain>
    </source>
</reference>
<evidence type="ECO:0000256" key="5">
    <source>
        <dbReference type="SAM" id="MobiDB-lite"/>
    </source>
</evidence>
<dbReference type="RefSeq" id="WP_016441892.1">
    <property type="nucleotide sequence ID" value="NZ_KE150262.1"/>
</dbReference>
<evidence type="ECO:0000256" key="6">
    <source>
        <dbReference type="SAM" id="Phobius"/>
    </source>
</evidence>
<feature type="region of interest" description="Disordered" evidence="5">
    <location>
        <begin position="1"/>
        <end position="37"/>
    </location>
</feature>